<dbReference type="RefSeq" id="WP_307477500.1">
    <property type="nucleotide sequence ID" value="NZ_JAUSUB010000021.1"/>
</dbReference>
<keyword evidence="7" id="KW-0812">Transmembrane</keyword>
<dbReference type="SMART" id="SM00283">
    <property type="entry name" value="MA"/>
    <property type="match status" value="1"/>
</dbReference>
<sequence>MKTIRGKLRIILFMTIGGFAILLLSNFINTMIQEKSRKEEEKIQQTVVDSKEIKYHLAMTRKLEQQFLRAPDQAGVELVSESLDRVKSEAKSISEKQSNTKMKVLFDQVDSISNTYLEQFKQLAKMYEQIGYHNTGGLKGQIDNAAKQIISLTSYLNNPKIEEQLSLMRMYENQFVSVKSEESYKQFTDASEVFITEINKDGSLDDSAKEYLSNRLSQYLDAMATINSSYLQTNEFILQFDQQAGAIEKFVSTAEQEAITNMHALHQSIDQQNKWLSWGILAISMILLITLSLVGNYLLSNISRSITLLKTGAHKIGNGDLYYRVPFKGKDEMTELAITFNQMAEKVQQAFLHILDSSSQVQGSSQVLAAISEETNAQSTEVNAAIKQIALGAEEQSFELEECMVDISKVKKAISHTEQLGQEISSDASLAELEGQNGLETITELQRVSDQFLLLSTDVTNKAVEASRQTSSISTIIGTIQDIADNTNLLALNAAIEAARAGESGKGFAVVAKEVKKLAERSKNEAQEIQTLITIMNNKMNQLMIEADKFNLYKKQQANSVQQTKTAFENIVINVKDIHEKTIIIEEAVNHIHQTNDYLTERIKGVSAVSQLSVTSSEEVSASSENQLEAIEKVNLSAVELSKIANDLQAEVSQFKLRSNGEENPSISLPKSKMLTLERFKFRLKKRKK</sequence>
<dbReference type="Pfam" id="PF00015">
    <property type="entry name" value="MCPsignal"/>
    <property type="match status" value="1"/>
</dbReference>
<dbReference type="SUPFAM" id="SSF58104">
    <property type="entry name" value="Methyl-accepting chemotaxis protein (MCP) signaling domain"/>
    <property type="match status" value="1"/>
</dbReference>
<evidence type="ECO:0000313" key="10">
    <source>
        <dbReference type="EMBL" id="MDQ0272215.1"/>
    </source>
</evidence>
<evidence type="ECO:0000256" key="6">
    <source>
        <dbReference type="PROSITE-ProRule" id="PRU00284"/>
    </source>
</evidence>
<keyword evidence="4 6" id="KW-0807">Transducer</keyword>
<evidence type="ECO:0000256" key="4">
    <source>
        <dbReference type="ARBA" id="ARBA00023224"/>
    </source>
</evidence>
<reference evidence="10 11" key="1">
    <citation type="submission" date="2023-07" db="EMBL/GenBank/DDBJ databases">
        <title>Genomic Encyclopedia of Type Strains, Phase IV (KMG-IV): sequencing the most valuable type-strain genomes for metagenomic binning, comparative biology and taxonomic classification.</title>
        <authorList>
            <person name="Goeker M."/>
        </authorList>
    </citation>
    <scope>NUCLEOTIDE SEQUENCE [LARGE SCALE GENOMIC DNA]</scope>
    <source>
        <strain evidence="10 11">DSM 23494</strain>
    </source>
</reference>
<dbReference type="InterPro" id="IPR004089">
    <property type="entry name" value="MCPsignal_dom"/>
</dbReference>
<evidence type="ECO:0000256" key="2">
    <source>
        <dbReference type="ARBA" id="ARBA00022475"/>
    </source>
</evidence>
<dbReference type="SMART" id="SM00304">
    <property type="entry name" value="HAMP"/>
    <property type="match status" value="1"/>
</dbReference>
<dbReference type="PANTHER" id="PTHR32089:SF112">
    <property type="entry name" value="LYSOZYME-LIKE PROTEIN-RELATED"/>
    <property type="match status" value="1"/>
</dbReference>
<dbReference type="Gene3D" id="1.10.287.950">
    <property type="entry name" value="Methyl-accepting chemotaxis protein"/>
    <property type="match status" value="1"/>
</dbReference>
<keyword evidence="2" id="KW-1003">Cell membrane</keyword>
<keyword evidence="11" id="KW-1185">Reference proteome</keyword>
<proteinExistence type="inferred from homology"/>
<dbReference type="CDD" id="cd06225">
    <property type="entry name" value="HAMP"/>
    <property type="match status" value="1"/>
</dbReference>
<keyword evidence="3 7" id="KW-0472">Membrane</keyword>
<dbReference type="Pfam" id="PF00672">
    <property type="entry name" value="HAMP"/>
    <property type="match status" value="1"/>
</dbReference>
<dbReference type="PANTHER" id="PTHR32089">
    <property type="entry name" value="METHYL-ACCEPTING CHEMOTAXIS PROTEIN MCPB"/>
    <property type="match status" value="1"/>
</dbReference>
<dbReference type="PROSITE" id="PS50111">
    <property type="entry name" value="CHEMOTAXIS_TRANSDUC_2"/>
    <property type="match status" value="1"/>
</dbReference>
<name>A0ABU0ALS4_9BACI</name>
<evidence type="ECO:0000259" key="9">
    <source>
        <dbReference type="PROSITE" id="PS50885"/>
    </source>
</evidence>
<comment type="subcellular location">
    <subcellularLocation>
        <location evidence="1">Cell membrane</location>
    </subcellularLocation>
</comment>
<feature type="transmembrane region" description="Helical" evidence="7">
    <location>
        <begin position="12"/>
        <end position="32"/>
    </location>
</feature>
<evidence type="ECO:0000256" key="1">
    <source>
        <dbReference type="ARBA" id="ARBA00004236"/>
    </source>
</evidence>
<evidence type="ECO:0000256" key="3">
    <source>
        <dbReference type="ARBA" id="ARBA00023136"/>
    </source>
</evidence>
<evidence type="ECO:0000256" key="7">
    <source>
        <dbReference type="SAM" id="Phobius"/>
    </source>
</evidence>
<gene>
    <name evidence="10" type="ORF">J2S17_004107</name>
</gene>
<comment type="caution">
    <text evidence="10">The sequence shown here is derived from an EMBL/GenBank/DDBJ whole genome shotgun (WGS) entry which is preliminary data.</text>
</comment>
<keyword evidence="7" id="KW-1133">Transmembrane helix</keyword>
<protein>
    <submittedName>
        <fullName evidence="10">Methyl-accepting chemotaxis protein</fullName>
    </submittedName>
</protein>
<dbReference type="EMBL" id="JAUSUB010000021">
    <property type="protein sequence ID" value="MDQ0272215.1"/>
    <property type="molecule type" value="Genomic_DNA"/>
</dbReference>
<evidence type="ECO:0000256" key="5">
    <source>
        <dbReference type="ARBA" id="ARBA00029447"/>
    </source>
</evidence>
<feature type="domain" description="Methyl-accepting transducer" evidence="8">
    <location>
        <begin position="371"/>
        <end position="628"/>
    </location>
</feature>
<comment type="similarity">
    <text evidence="5">Belongs to the methyl-accepting chemotaxis (MCP) protein family.</text>
</comment>
<feature type="transmembrane region" description="Helical" evidence="7">
    <location>
        <begin position="275"/>
        <end position="299"/>
    </location>
</feature>
<organism evidence="10 11">
    <name type="scientific">Cytobacillus purgationiresistens</name>
    <dbReference type="NCBI Taxonomy" id="863449"/>
    <lineage>
        <taxon>Bacteria</taxon>
        <taxon>Bacillati</taxon>
        <taxon>Bacillota</taxon>
        <taxon>Bacilli</taxon>
        <taxon>Bacillales</taxon>
        <taxon>Bacillaceae</taxon>
        <taxon>Cytobacillus</taxon>
    </lineage>
</organism>
<accession>A0ABU0ALS4</accession>
<dbReference type="Proteomes" id="UP001238088">
    <property type="component" value="Unassembled WGS sequence"/>
</dbReference>
<dbReference type="PROSITE" id="PS50885">
    <property type="entry name" value="HAMP"/>
    <property type="match status" value="1"/>
</dbReference>
<evidence type="ECO:0000313" key="11">
    <source>
        <dbReference type="Proteomes" id="UP001238088"/>
    </source>
</evidence>
<evidence type="ECO:0000259" key="8">
    <source>
        <dbReference type="PROSITE" id="PS50111"/>
    </source>
</evidence>
<dbReference type="InterPro" id="IPR003660">
    <property type="entry name" value="HAMP_dom"/>
</dbReference>
<feature type="domain" description="HAMP" evidence="9">
    <location>
        <begin position="300"/>
        <end position="352"/>
    </location>
</feature>